<organism evidence="2 3">
    <name type="scientific">Papaver somniferum</name>
    <name type="common">Opium poppy</name>
    <dbReference type="NCBI Taxonomy" id="3469"/>
    <lineage>
        <taxon>Eukaryota</taxon>
        <taxon>Viridiplantae</taxon>
        <taxon>Streptophyta</taxon>
        <taxon>Embryophyta</taxon>
        <taxon>Tracheophyta</taxon>
        <taxon>Spermatophyta</taxon>
        <taxon>Magnoliopsida</taxon>
        <taxon>Ranunculales</taxon>
        <taxon>Papaveraceae</taxon>
        <taxon>Papaveroideae</taxon>
        <taxon>Papaver</taxon>
    </lineage>
</organism>
<dbReference type="AlphaFoldDB" id="A0A4Y7KEW1"/>
<feature type="region of interest" description="Disordered" evidence="1">
    <location>
        <begin position="40"/>
        <end position="77"/>
    </location>
</feature>
<dbReference type="Proteomes" id="UP000316621">
    <property type="component" value="Chromosome 7"/>
</dbReference>
<protein>
    <submittedName>
        <fullName evidence="2">Uncharacterized protein</fullName>
    </submittedName>
</protein>
<accession>A0A4Y7KEW1</accession>
<proteinExistence type="predicted"/>
<keyword evidence="3" id="KW-1185">Reference proteome</keyword>
<sequence>MYLQRETESGNSYRCLIPFSKNPYRESEYGSEEVAEHVKEEKKRKQMEAISEDLFNNDKSRRRGAAGTSIRELLTRG</sequence>
<evidence type="ECO:0000256" key="1">
    <source>
        <dbReference type="SAM" id="MobiDB-lite"/>
    </source>
</evidence>
<dbReference type="EMBL" id="CM010721">
    <property type="protein sequence ID" value="RZC71386.1"/>
    <property type="molecule type" value="Genomic_DNA"/>
</dbReference>
<name>A0A4Y7KEW1_PAPSO</name>
<dbReference type="STRING" id="3469.A0A4Y7KEW1"/>
<evidence type="ECO:0000313" key="3">
    <source>
        <dbReference type="Proteomes" id="UP000316621"/>
    </source>
</evidence>
<evidence type="ECO:0000313" key="2">
    <source>
        <dbReference type="EMBL" id="RZC71386.1"/>
    </source>
</evidence>
<dbReference type="Gramene" id="RZC71386">
    <property type="protein sequence ID" value="RZC71386"/>
    <property type="gene ID" value="C5167_034570"/>
</dbReference>
<gene>
    <name evidence="2" type="ORF">C5167_034570</name>
</gene>
<reference evidence="2 3" key="1">
    <citation type="journal article" date="2018" name="Science">
        <title>The opium poppy genome and morphinan production.</title>
        <authorList>
            <person name="Guo L."/>
            <person name="Winzer T."/>
            <person name="Yang X."/>
            <person name="Li Y."/>
            <person name="Ning Z."/>
            <person name="He Z."/>
            <person name="Teodor R."/>
            <person name="Lu Y."/>
            <person name="Bowser T.A."/>
            <person name="Graham I.A."/>
            <person name="Ye K."/>
        </authorList>
    </citation>
    <scope>NUCLEOTIDE SEQUENCE [LARGE SCALE GENOMIC DNA]</scope>
    <source>
        <strain evidence="3">cv. HN1</strain>
        <tissue evidence="2">Leaves</tissue>
    </source>
</reference>